<dbReference type="RefSeq" id="WP_245939610.1">
    <property type="nucleotide sequence ID" value="NZ_RBIE01000003.1"/>
</dbReference>
<dbReference type="AlphaFoldDB" id="A0A420W5Y5"/>
<evidence type="ECO:0000313" key="3">
    <source>
        <dbReference type="EMBL" id="RKQ60572.1"/>
    </source>
</evidence>
<evidence type="ECO:0000259" key="2">
    <source>
        <dbReference type="Pfam" id="PF09699"/>
    </source>
</evidence>
<organism evidence="3 4">
    <name type="scientific">Thermovibrio guaymasensis</name>
    <dbReference type="NCBI Taxonomy" id="240167"/>
    <lineage>
        <taxon>Bacteria</taxon>
        <taxon>Pseudomonadati</taxon>
        <taxon>Aquificota</taxon>
        <taxon>Aquificia</taxon>
        <taxon>Desulfurobacteriales</taxon>
        <taxon>Desulfurobacteriaceae</taxon>
        <taxon>Thermovibrio</taxon>
    </lineage>
</organism>
<name>A0A420W5Y5_9BACT</name>
<dbReference type="PROSITE" id="PS51257">
    <property type="entry name" value="PROKAR_LIPOPROTEIN"/>
    <property type="match status" value="1"/>
</dbReference>
<dbReference type="Gene3D" id="3.90.10.10">
    <property type="entry name" value="Cytochrome C3"/>
    <property type="match status" value="1"/>
</dbReference>
<accession>A0A420W5Y5</accession>
<sequence>MKRLILTAAGLSAFALSGCGGGGSGIADPDVYYRDFGVNVAVRSSPYLTKENHPDGWGQPNCLLCHQGFKHTMATPSFPTQAYQSLIERAVSKVGKEKAINVCSACHGTNGVEGVKRNCLVCHDSIDKLHFYKNTSSRKQSFHDFNGNEKIDDGDCVVCHWQSDMDGIVEPDTDLGALNGVHPRKVNDLCLTCHSATGPEIFNSPVADTDGDGKADSLLTPSKLPPDIETPWNNNDWHGQNSFTSERLFEEITLSGELLFHSNHSPLVCSQCHNPHASNNDKLIVEKVGETLISEKVVRQVDNTSEVKYAVIDPQVTAYFKDLSFSGIVTAKDRTYDLSKAEDLKAFMNLPVKNLDQVDVKTARAYTSSLCAACHSGSYYSPVNNLSLPKDVETHGGSNNECTQCHVHGHTF</sequence>
<dbReference type="Pfam" id="PF09699">
    <property type="entry name" value="Paired_CXXCH_1"/>
    <property type="match status" value="1"/>
</dbReference>
<feature type="chain" id="PRO_5019254095" evidence="1">
    <location>
        <begin position="18"/>
        <end position="412"/>
    </location>
</feature>
<dbReference type="SUPFAM" id="SSF48695">
    <property type="entry name" value="Multiheme cytochromes"/>
    <property type="match status" value="1"/>
</dbReference>
<dbReference type="Proteomes" id="UP000280881">
    <property type="component" value="Unassembled WGS sequence"/>
</dbReference>
<dbReference type="InterPro" id="IPR010177">
    <property type="entry name" value="Paired_CXXCH_1"/>
</dbReference>
<gene>
    <name evidence="3" type="ORF">C7457_1394</name>
</gene>
<dbReference type="Gene3D" id="1.10.1130.10">
    <property type="entry name" value="Flavocytochrome C3, Chain A"/>
    <property type="match status" value="1"/>
</dbReference>
<dbReference type="EMBL" id="RBIE01000003">
    <property type="protein sequence ID" value="RKQ60572.1"/>
    <property type="molecule type" value="Genomic_DNA"/>
</dbReference>
<comment type="caution">
    <text evidence="3">The sequence shown here is derived from an EMBL/GenBank/DDBJ whole genome shotgun (WGS) entry which is preliminary data.</text>
</comment>
<keyword evidence="1" id="KW-0732">Signal</keyword>
<evidence type="ECO:0000256" key="1">
    <source>
        <dbReference type="SAM" id="SignalP"/>
    </source>
</evidence>
<feature type="domain" description="Doubled CXXCH motif" evidence="2">
    <location>
        <begin position="269"/>
        <end position="288"/>
    </location>
</feature>
<dbReference type="InterPro" id="IPR036280">
    <property type="entry name" value="Multihaem_cyt_sf"/>
</dbReference>
<proteinExistence type="predicted"/>
<feature type="signal peptide" evidence="1">
    <location>
        <begin position="1"/>
        <end position="17"/>
    </location>
</feature>
<evidence type="ECO:0000313" key="4">
    <source>
        <dbReference type="Proteomes" id="UP000280881"/>
    </source>
</evidence>
<reference evidence="3 4" key="1">
    <citation type="submission" date="2018-10" db="EMBL/GenBank/DDBJ databases">
        <title>Genomic Encyclopedia of Type Strains, Phase IV (KMG-IV): sequencing the most valuable type-strain genomes for metagenomic binning, comparative biology and taxonomic classification.</title>
        <authorList>
            <person name="Goeker M."/>
        </authorList>
    </citation>
    <scope>NUCLEOTIDE SEQUENCE [LARGE SCALE GENOMIC DNA]</scope>
    <source>
        <strain evidence="3 4">DSM 15521</strain>
    </source>
</reference>
<protein>
    <submittedName>
        <fullName evidence="3">Putative CXXCH cytochrome family protein</fullName>
    </submittedName>
</protein>
<keyword evidence="4" id="KW-1185">Reference proteome</keyword>